<reference evidence="1 2" key="1">
    <citation type="submission" date="2023-07" db="EMBL/GenBank/DDBJ databases">
        <title>Sorghum-associated microbial communities from plants grown in Nebraska, USA.</title>
        <authorList>
            <person name="Schachtman D."/>
        </authorList>
    </citation>
    <scope>NUCLEOTIDE SEQUENCE [LARGE SCALE GENOMIC DNA]</scope>
    <source>
        <strain evidence="1 2">3773</strain>
    </source>
</reference>
<dbReference type="RefSeq" id="WP_310025284.1">
    <property type="nucleotide sequence ID" value="NZ_JAVDVI010000004.1"/>
</dbReference>
<gene>
    <name evidence="1" type="ORF">J2X31_001254</name>
</gene>
<keyword evidence="2" id="KW-1185">Reference proteome</keyword>
<sequence>MKNFISFILIALVIISCSTTKNTSPKNQEMANSTQNDTVRIANDELQYEVIIIDPGFNSWLISRAQPRNFYTQSYMETRNRMWVTNWNINVNSGRNRNLFEMTINYDNHIDYGYEVNYMLFNYLTYFQITNNIQLGGFPARI</sequence>
<name>A0ABU1TMQ8_9FLAO</name>
<accession>A0ABU1TMQ8</accession>
<proteinExistence type="predicted"/>
<dbReference type="EMBL" id="JAVDVI010000004">
    <property type="protein sequence ID" value="MDR6967247.1"/>
    <property type="molecule type" value="Genomic_DNA"/>
</dbReference>
<evidence type="ECO:0000313" key="1">
    <source>
        <dbReference type="EMBL" id="MDR6967247.1"/>
    </source>
</evidence>
<evidence type="ECO:0008006" key="3">
    <source>
        <dbReference type="Google" id="ProtNLM"/>
    </source>
</evidence>
<dbReference type="Pfam" id="PF19643">
    <property type="entry name" value="DUF6146"/>
    <property type="match status" value="1"/>
</dbReference>
<organism evidence="1 2">
    <name type="scientific">Flavobacterium arsenatis</name>
    <dbReference type="NCBI Taxonomy" id="1484332"/>
    <lineage>
        <taxon>Bacteria</taxon>
        <taxon>Pseudomonadati</taxon>
        <taxon>Bacteroidota</taxon>
        <taxon>Flavobacteriia</taxon>
        <taxon>Flavobacteriales</taxon>
        <taxon>Flavobacteriaceae</taxon>
        <taxon>Flavobacterium</taxon>
    </lineage>
</organism>
<dbReference type="PROSITE" id="PS51257">
    <property type="entry name" value="PROKAR_LIPOPROTEIN"/>
    <property type="match status" value="1"/>
</dbReference>
<dbReference type="InterPro" id="IPR046144">
    <property type="entry name" value="DUF6146"/>
</dbReference>
<dbReference type="Proteomes" id="UP001255185">
    <property type="component" value="Unassembled WGS sequence"/>
</dbReference>
<evidence type="ECO:0000313" key="2">
    <source>
        <dbReference type="Proteomes" id="UP001255185"/>
    </source>
</evidence>
<protein>
    <recommendedName>
        <fullName evidence="3">Lipoprotein</fullName>
    </recommendedName>
</protein>
<comment type="caution">
    <text evidence="1">The sequence shown here is derived from an EMBL/GenBank/DDBJ whole genome shotgun (WGS) entry which is preliminary data.</text>
</comment>